<proteinExistence type="inferred from homology"/>
<evidence type="ECO:0000256" key="1">
    <source>
        <dbReference type="ARBA" id="ARBA00001946"/>
    </source>
</evidence>
<keyword evidence="8 19" id="KW-0169">Cobalamin biosynthesis</keyword>
<comment type="similarity">
    <text evidence="4 19">Belongs to the CobS family.</text>
</comment>
<comment type="catalytic activity">
    <reaction evidence="18 19">
        <text>alpha-ribazole 5'-phosphate + adenosylcob(III)inamide-GDP = adenosylcob(III)alamin 5'-phosphate + GMP + H(+)</text>
        <dbReference type="Rhea" id="RHEA:23560"/>
        <dbReference type="ChEBI" id="CHEBI:15378"/>
        <dbReference type="ChEBI" id="CHEBI:57918"/>
        <dbReference type="ChEBI" id="CHEBI:58115"/>
        <dbReference type="ChEBI" id="CHEBI:60487"/>
        <dbReference type="ChEBI" id="CHEBI:60493"/>
        <dbReference type="EC" id="2.7.8.26"/>
    </reaction>
</comment>
<keyword evidence="9 19" id="KW-0808">Transferase</keyword>
<evidence type="ECO:0000256" key="19">
    <source>
        <dbReference type="HAMAP-Rule" id="MF_00719"/>
    </source>
</evidence>
<dbReference type="HAMAP" id="MF_00719">
    <property type="entry name" value="CobS"/>
    <property type="match status" value="1"/>
</dbReference>
<evidence type="ECO:0000256" key="14">
    <source>
        <dbReference type="ARBA" id="ARBA00025228"/>
    </source>
</evidence>
<comment type="subcellular location">
    <subcellularLocation>
        <location evidence="2 19">Cell membrane</location>
        <topology evidence="2 19">Multi-pass membrane protein</topology>
    </subcellularLocation>
</comment>
<evidence type="ECO:0000256" key="3">
    <source>
        <dbReference type="ARBA" id="ARBA00004663"/>
    </source>
</evidence>
<keyword evidence="21" id="KW-1185">Reference proteome</keyword>
<evidence type="ECO:0000256" key="6">
    <source>
        <dbReference type="ARBA" id="ARBA00015850"/>
    </source>
</evidence>
<sequence>MKDALAQFGLAIQFLTRIPLPFDPGYTPERMARSPAYYPLVGALIGGICAGVFWVAALGLPAFVSVVMALAAGLLLTGAFHEDGLADTFDGIGGGQTKESALTIMKDSRIGTYGTAALAIILLLKASALTSMTGSLVVAALVAGHALSRLSAVMVIVTSRYVRDEGTGKPVATGLSSGGVAVALLTGALIVALWPLFQPLPAVLYGLGGLITGHVLMRLVFEPKLGGYTGDALGAVQQVSESGFYLGLLIWL</sequence>
<keyword evidence="7 19" id="KW-1003">Cell membrane</keyword>
<evidence type="ECO:0000256" key="11">
    <source>
        <dbReference type="ARBA" id="ARBA00022842"/>
    </source>
</evidence>
<evidence type="ECO:0000256" key="17">
    <source>
        <dbReference type="ARBA" id="ARBA00048623"/>
    </source>
</evidence>
<comment type="pathway">
    <text evidence="3 19">Cofactor biosynthesis; adenosylcobalamin biosynthesis; adenosylcobalamin from cob(II)yrinate a,c-diamide: step 7/7.</text>
</comment>
<evidence type="ECO:0000256" key="18">
    <source>
        <dbReference type="ARBA" id="ARBA00049504"/>
    </source>
</evidence>
<evidence type="ECO:0000256" key="10">
    <source>
        <dbReference type="ARBA" id="ARBA00022692"/>
    </source>
</evidence>
<keyword evidence="11 19" id="KW-0460">Magnesium</keyword>
<evidence type="ECO:0000256" key="2">
    <source>
        <dbReference type="ARBA" id="ARBA00004651"/>
    </source>
</evidence>
<dbReference type="PANTHER" id="PTHR34148:SF1">
    <property type="entry name" value="ADENOSYLCOBINAMIDE-GDP RIBAZOLETRANSFERASE"/>
    <property type="match status" value="1"/>
</dbReference>
<evidence type="ECO:0000256" key="12">
    <source>
        <dbReference type="ARBA" id="ARBA00022989"/>
    </source>
</evidence>
<feature type="transmembrane region" description="Helical" evidence="19">
    <location>
        <begin position="171"/>
        <end position="196"/>
    </location>
</feature>
<accession>A0ABQ1JZZ9</accession>
<comment type="catalytic activity">
    <reaction evidence="17 19">
        <text>alpha-ribazole + adenosylcob(III)inamide-GDP = adenosylcob(III)alamin + GMP + H(+)</text>
        <dbReference type="Rhea" id="RHEA:16049"/>
        <dbReference type="ChEBI" id="CHEBI:10329"/>
        <dbReference type="ChEBI" id="CHEBI:15378"/>
        <dbReference type="ChEBI" id="CHEBI:18408"/>
        <dbReference type="ChEBI" id="CHEBI:58115"/>
        <dbReference type="ChEBI" id="CHEBI:60487"/>
        <dbReference type="EC" id="2.7.8.26"/>
    </reaction>
</comment>
<evidence type="ECO:0000256" key="9">
    <source>
        <dbReference type="ARBA" id="ARBA00022679"/>
    </source>
</evidence>
<dbReference type="InterPro" id="IPR003805">
    <property type="entry name" value="CobS"/>
</dbReference>
<dbReference type="EMBL" id="BMKF01000003">
    <property type="protein sequence ID" value="GGB79985.1"/>
    <property type="molecule type" value="Genomic_DNA"/>
</dbReference>
<comment type="caution">
    <text evidence="20">The sequence shown here is derived from an EMBL/GenBank/DDBJ whole genome shotgun (WGS) entry which is preliminary data.</text>
</comment>
<evidence type="ECO:0000313" key="21">
    <source>
        <dbReference type="Proteomes" id="UP000628854"/>
    </source>
</evidence>
<feature type="transmembrane region" description="Helical" evidence="19">
    <location>
        <begin position="202"/>
        <end position="221"/>
    </location>
</feature>
<comment type="cofactor">
    <cofactor evidence="1 19">
        <name>Mg(2+)</name>
        <dbReference type="ChEBI" id="CHEBI:18420"/>
    </cofactor>
</comment>
<keyword evidence="12 19" id="KW-1133">Transmembrane helix</keyword>
<keyword evidence="10 19" id="KW-0812">Transmembrane</keyword>
<feature type="transmembrane region" description="Helical" evidence="19">
    <location>
        <begin position="136"/>
        <end position="159"/>
    </location>
</feature>
<gene>
    <name evidence="19 20" type="primary">cobS</name>
    <name evidence="20" type="ORF">GCM10011503_30890</name>
</gene>
<protein>
    <recommendedName>
        <fullName evidence="6 19">Adenosylcobinamide-GDP ribazoletransferase</fullName>
        <ecNumber evidence="5 19">2.7.8.26</ecNumber>
    </recommendedName>
    <alternativeName>
        <fullName evidence="16 19">Cobalamin synthase</fullName>
    </alternativeName>
    <alternativeName>
        <fullName evidence="15 19">Cobalamin-5'-phosphate synthase</fullName>
    </alternativeName>
</protein>
<evidence type="ECO:0000256" key="13">
    <source>
        <dbReference type="ARBA" id="ARBA00023136"/>
    </source>
</evidence>
<keyword evidence="13 19" id="KW-0472">Membrane</keyword>
<dbReference type="PANTHER" id="PTHR34148">
    <property type="entry name" value="ADENOSYLCOBINAMIDE-GDP RIBAZOLETRANSFERASE"/>
    <property type="match status" value="1"/>
</dbReference>
<evidence type="ECO:0000256" key="5">
    <source>
        <dbReference type="ARBA" id="ARBA00013200"/>
    </source>
</evidence>
<feature type="transmembrane region" description="Helical" evidence="19">
    <location>
        <begin position="62"/>
        <end position="80"/>
    </location>
</feature>
<comment type="function">
    <text evidence="14 19">Joins adenosylcobinamide-GDP and alpha-ribazole to generate adenosylcobalamin (Ado-cobalamin). Also synthesizes adenosylcobalamin 5'-phosphate from adenosylcobinamide-GDP and alpha-ribazole 5'-phosphate.</text>
</comment>
<evidence type="ECO:0000256" key="7">
    <source>
        <dbReference type="ARBA" id="ARBA00022475"/>
    </source>
</evidence>
<name>A0ABQ1JZZ9_9PROT</name>
<feature type="transmembrane region" description="Helical" evidence="19">
    <location>
        <begin position="36"/>
        <end position="56"/>
    </location>
</feature>
<dbReference type="Pfam" id="PF02654">
    <property type="entry name" value="CobS"/>
    <property type="match status" value="1"/>
</dbReference>
<organism evidence="20 21">
    <name type="scientific">Henriciella pelagia</name>
    <dbReference type="NCBI Taxonomy" id="1977912"/>
    <lineage>
        <taxon>Bacteria</taxon>
        <taxon>Pseudomonadati</taxon>
        <taxon>Pseudomonadota</taxon>
        <taxon>Alphaproteobacteria</taxon>
        <taxon>Hyphomonadales</taxon>
        <taxon>Hyphomonadaceae</taxon>
        <taxon>Henriciella</taxon>
    </lineage>
</organism>
<evidence type="ECO:0000256" key="16">
    <source>
        <dbReference type="ARBA" id="ARBA00032853"/>
    </source>
</evidence>
<reference evidence="21" key="1">
    <citation type="journal article" date="2019" name="Int. J. Syst. Evol. Microbiol.">
        <title>The Global Catalogue of Microorganisms (GCM) 10K type strain sequencing project: providing services to taxonomists for standard genome sequencing and annotation.</title>
        <authorList>
            <consortium name="The Broad Institute Genomics Platform"/>
            <consortium name="The Broad Institute Genome Sequencing Center for Infectious Disease"/>
            <person name="Wu L."/>
            <person name="Ma J."/>
        </authorList>
    </citation>
    <scope>NUCLEOTIDE SEQUENCE [LARGE SCALE GENOMIC DNA]</scope>
    <source>
        <strain evidence="21">CGMCC 1.15928</strain>
    </source>
</reference>
<dbReference type="Proteomes" id="UP000628854">
    <property type="component" value="Unassembled WGS sequence"/>
</dbReference>
<evidence type="ECO:0000256" key="8">
    <source>
        <dbReference type="ARBA" id="ARBA00022573"/>
    </source>
</evidence>
<dbReference type="RefSeq" id="WP_084394398.1">
    <property type="nucleotide sequence ID" value="NZ_BMKF01000003.1"/>
</dbReference>
<feature type="transmembrane region" description="Helical" evidence="19">
    <location>
        <begin position="110"/>
        <end position="130"/>
    </location>
</feature>
<evidence type="ECO:0000313" key="20">
    <source>
        <dbReference type="EMBL" id="GGB79985.1"/>
    </source>
</evidence>
<dbReference type="EC" id="2.7.8.26" evidence="5 19"/>
<evidence type="ECO:0000256" key="4">
    <source>
        <dbReference type="ARBA" id="ARBA00010561"/>
    </source>
</evidence>
<dbReference type="NCBIfam" id="TIGR00317">
    <property type="entry name" value="cobS"/>
    <property type="match status" value="1"/>
</dbReference>
<evidence type="ECO:0000256" key="15">
    <source>
        <dbReference type="ARBA" id="ARBA00032605"/>
    </source>
</evidence>